<feature type="compositionally biased region" description="Low complexity" evidence="1">
    <location>
        <begin position="1059"/>
        <end position="1077"/>
    </location>
</feature>
<feature type="compositionally biased region" description="Low complexity" evidence="1">
    <location>
        <begin position="1174"/>
        <end position="1183"/>
    </location>
</feature>
<evidence type="ECO:0000313" key="2">
    <source>
        <dbReference type="EMBL" id="KAK0521838.1"/>
    </source>
</evidence>
<feature type="compositionally biased region" description="Polar residues" evidence="1">
    <location>
        <begin position="974"/>
        <end position="984"/>
    </location>
</feature>
<feature type="region of interest" description="Disordered" evidence="1">
    <location>
        <begin position="436"/>
        <end position="824"/>
    </location>
</feature>
<protein>
    <submittedName>
        <fullName evidence="2">Uncharacterized protein</fullName>
    </submittedName>
</protein>
<feature type="compositionally biased region" description="Low complexity" evidence="1">
    <location>
        <begin position="1266"/>
        <end position="1290"/>
    </location>
</feature>
<feature type="compositionally biased region" description="Low complexity" evidence="1">
    <location>
        <begin position="742"/>
        <end position="752"/>
    </location>
</feature>
<feature type="region of interest" description="Disordered" evidence="1">
    <location>
        <begin position="842"/>
        <end position="894"/>
    </location>
</feature>
<feature type="compositionally biased region" description="Polar residues" evidence="1">
    <location>
        <begin position="1108"/>
        <end position="1127"/>
    </location>
</feature>
<feature type="region of interest" description="Disordered" evidence="1">
    <location>
        <begin position="923"/>
        <end position="1331"/>
    </location>
</feature>
<feature type="compositionally biased region" description="Pro residues" evidence="1">
    <location>
        <begin position="572"/>
        <end position="584"/>
    </location>
</feature>
<feature type="region of interest" description="Disordered" evidence="1">
    <location>
        <begin position="98"/>
        <end position="147"/>
    </location>
</feature>
<feature type="compositionally biased region" description="Polar residues" evidence="1">
    <location>
        <begin position="1039"/>
        <end position="1051"/>
    </location>
</feature>
<accession>A0AAN6G5Q9</accession>
<feature type="compositionally biased region" description="Basic and acidic residues" evidence="1">
    <location>
        <begin position="612"/>
        <end position="622"/>
    </location>
</feature>
<feature type="compositionally biased region" description="Low complexity" evidence="1">
    <location>
        <begin position="10"/>
        <end position="58"/>
    </location>
</feature>
<feature type="compositionally biased region" description="Basic and acidic residues" evidence="1">
    <location>
        <begin position="235"/>
        <end position="245"/>
    </location>
</feature>
<dbReference type="Proteomes" id="UP001176521">
    <property type="component" value="Unassembled WGS sequence"/>
</dbReference>
<proteinExistence type="predicted"/>
<organism evidence="2 3">
    <name type="scientific">Tilletia horrida</name>
    <dbReference type="NCBI Taxonomy" id="155126"/>
    <lineage>
        <taxon>Eukaryota</taxon>
        <taxon>Fungi</taxon>
        <taxon>Dikarya</taxon>
        <taxon>Basidiomycota</taxon>
        <taxon>Ustilaginomycotina</taxon>
        <taxon>Exobasidiomycetes</taxon>
        <taxon>Tilletiales</taxon>
        <taxon>Tilletiaceae</taxon>
        <taxon>Tilletia</taxon>
    </lineage>
</organism>
<reference evidence="2" key="1">
    <citation type="journal article" date="2023" name="PhytoFront">
        <title>Draft Genome Resources of Seven Strains of Tilletia horrida, Causal Agent of Kernel Smut of Rice.</title>
        <authorList>
            <person name="Khanal S."/>
            <person name="Antony Babu S."/>
            <person name="Zhou X.G."/>
        </authorList>
    </citation>
    <scope>NUCLEOTIDE SEQUENCE</scope>
    <source>
        <strain evidence="2">TX3</strain>
    </source>
</reference>
<feature type="compositionally biased region" description="Low complexity" evidence="1">
    <location>
        <begin position="531"/>
        <end position="565"/>
    </location>
</feature>
<feature type="compositionally biased region" description="Low complexity" evidence="1">
    <location>
        <begin position="1019"/>
        <end position="1029"/>
    </location>
</feature>
<gene>
    <name evidence="2" type="ORF">OC842_006652</name>
</gene>
<feature type="region of interest" description="Disordered" evidence="1">
    <location>
        <begin position="162"/>
        <end position="418"/>
    </location>
</feature>
<feature type="compositionally biased region" description="Polar residues" evidence="1">
    <location>
        <begin position="294"/>
        <end position="314"/>
    </location>
</feature>
<feature type="compositionally biased region" description="Low complexity" evidence="1">
    <location>
        <begin position="668"/>
        <end position="677"/>
    </location>
</feature>
<dbReference type="EMBL" id="JAPDMQ010000635">
    <property type="protein sequence ID" value="KAK0521838.1"/>
    <property type="molecule type" value="Genomic_DNA"/>
</dbReference>
<evidence type="ECO:0000256" key="1">
    <source>
        <dbReference type="SAM" id="MobiDB-lite"/>
    </source>
</evidence>
<feature type="compositionally biased region" description="Basic and acidic residues" evidence="1">
    <location>
        <begin position="1141"/>
        <end position="1173"/>
    </location>
</feature>
<name>A0AAN6G5Q9_9BASI</name>
<keyword evidence="3" id="KW-1185">Reference proteome</keyword>
<comment type="caution">
    <text evidence="2">The sequence shown here is derived from an EMBL/GenBank/DDBJ whole genome shotgun (WGS) entry which is preliminary data.</text>
</comment>
<feature type="compositionally biased region" description="Low complexity" evidence="1">
    <location>
        <begin position="590"/>
        <end position="600"/>
    </location>
</feature>
<feature type="compositionally biased region" description="Polar residues" evidence="1">
    <location>
        <begin position="440"/>
        <end position="449"/>
    </location>
</feature>
<feature type="non-terminal residue" evidence="2">
    <location>
        <position position="1"/>
    </location>
</feature>
<feature type="region of interest" description="Disordered" evidence="1">
    <location>
        <begin position="1"/>
        <end position="72"/>
    </location>
</feature>
<feature type="compositionally biased region" description="Low complexity" evidence="1">
    <location>
        <begin position="766"/>
        <end position="791"/>
    </location>
</feature>
<evidence type="ECO:0000313" key="3">
    <source>
        <dbReference type="Proteomes" id="UP001176521"/>
    </source>
</evidence>
<sequence length="1331" mass="138598">HAHPEDSDSDAASSSSHSSASSSASASSFCSGSRSNARSNSSNDTAVRSSQTTSSSASLVAPPSQRQDATSNNINININININKDKTRSSLRAPDMQLGRLSPLEPNTNNDDTDDDDAAATTLSRPDLARSSSEFSSAHAGPGSTTASLWSHSAAIHNRRISFVGPVRPGDRPAPKPFPPPLHMMRNRTRSASALPGPVRRLSNSASTSSLAGSSVQPGSNADAANPSEEQPAEQWRRQQDKMDGVVHPAADPQSAPGPSFRGPGRGGVGSSVKGKPAKRLQRPQTAPAVESGAFSSTMSGLQSFRSFMSSAKQSLRRKSMQQTDDELDLAGSQSQGHSEDETRAEAVSGSDQVSAELHDASSSYLRDLASPRPMPQSPASELQEYLKDGSECSGDVSHRGVYGHPEPRDASSSSSLSHSSASAFRAYNWAGRSGDLATTGRSSISGPSRNADCGEVFDSRNGLGPDLHDAATEVLSSPPGVEETAFSRNEGAEESMLTPRSYTFARLSGTLRPPGAALTDDDAAEHSRRPSTSASSSFSASPYPYGSHFEHYSASSRRPSSALSDYGVVSPTPPLAFPPPPRPFYKGTLLLVRDNVVLDDSSDKGEEEERERERSEGRDGVKMNQAVVDKGPEENSDGPGDSGAKADLGPQVSPVEVQGGGRISDNSSVSASASASELRGSDSSAPAAADERKGSSADTPTASQEAGRAQDDEQKPASATPRRTKRRRPQTAPEGRKAFLAAADAAADAAAVTAHSQPYEDDNRATLSDTADTLLSTTTTIRPTGRTPSGSSLRGELSSASATTPQSAPPPTTSASSVLERVDEHADELFGGTVLWTGRAHPNFDAQWGGGSTDRPRRFGIPLPRRSASCSTADGDPVSGGTGSLSSSSSKPRLKNLTGFVRRIFSARSSYDAGVGTMEAVLGKGSVGELEAAEEEEERMRALSSSSSRRKDSTQAPSSSKAGKKVRAGLGSPSASKQSSISRSPLPKPASGSGGRSRPPSVQDNPTIIRIVSRDNARGAAAAQRRGAMSPLRGGSGSMPSPQTASSWTRDSPIPNGSFSVSSPSPFSPILLPSPSTMTTIAGGGPEVLSPLPATPTEFGYVKRSETPTSILSNPSGTPLPQTQSFGADVPGGAGPHSAGGERRDSLARRETPWEDVDSFRRMQAAERRRLAALEQQQEQQKQGGGQRRRPATATAVPAADRGRAGGVKEGTFAAMAEAAKQERAQEQAQQPEQEMESPPGIPPSFGGLRGKGKGEGEGEGEGENGSSDPASSASASASALASTLTSKSMTDKVRARFGRRPKTMEGRVEGQGSAAPQSWSGQVGPEIFI</sequence>
<feature type="compositionally biased region" description="Low complexity" evidence="1">
    <location>
        <begin position="202"/>
        <end position="215"/>
    </location>
</feature>